<keyword evidence="1" id="KW-0812">Transmembrane</keyword>
<dbReference type="Proteomes" id="UP001335737">
    <property type="component" value="Unassembled WGS sequence"/>
</dbReference>
<accession>A0ABU6KG72</accession>
<organism evidence="2 3">
    <name type="scientific">Virgibacillus tibetensis</name>
    <dbReference type="NCBI Taxonomy" id="3042313"/>
    <lineage>
        <taxon>Bacteria</taxon>
        <taxon>Bacillati</taxon>
        <taxon>Bacillota</taxon>
        <taxon>Bacilli</taxon>
        <taxon>Bacillales</taxon>
        <taxon>Bacillaceae</taxon>
        <taxon>Virgibacillus</taxon>
    </lineage>
</organism>
<dbReference type="EMBL" id="JARZFX010000005">
    <property type="protein sequence ID" value="MEC5424317.1"/>
    <property type="molecule type" value="Genomic_DNA"/>
</dbReference>
<comment type="caution">
    <text evidence="2">The sequence shown here is derived from an EMBL/GenBank/DDBJ whole genome shotgun (WGS) entry which is preliminary data.</text>
</comment>
<evidence type="ECO:0000256" key="1">
    <source>
        <dbReference type="SAM" id="Phobius"/>
    </source>
</evidence>
<reference evidence="2 3" key="1">
    <citation type="journal article" date="2024" name="Int. J. Syst. Evol. Microbiol.">
        <title>Virgibacillus tibetensis sp. nov., isolated from salt lake on the Tibetan Plateau of China.</title>
        <authorList>
            <person name="Phurbu D."/>
            <person name="Liu Z.-X."/>
            <person name="Wang R."/>
            <person name="Zheng Y.-Y."/>
            <person name="Liu H.-C."/>
            <person name="Zhou Y.-G."/>
            <person name="Yu Y.-J."/>
            <person name="Li A.-H."/>
        </authorList>
    </citation>
    <scope>NUCLEOTIDE SEQUENCE [LARGE SCALE GENOMIC DNA]</scope>
    <source>
        <strain evidence="2 3">C22-A2</strain>
    </source>
</reference>
<evidence type="ECO:0000313" key="3">
    <source>
        <dbReference type="Proteomes" id="UP001335737"/>
    </source>
</evidence>
<evidence type="ECO:0000313" key="2">
    <source>
        <dbReference type="EMBL" id="MEC5424317.1"/>
    </source>
</evidence>
<gene>
    <name evidence="2" type="ORF">QGM71_12525</name>
</gene>
<keyword evidence="1" id="KW-0472">Membrane</keyword>
<proteinExistence type="predicted"/>
<sequence>MNQNKSYHIGSLLILSGTILLGIMHLAIATYIPNMTGWGSPPGKFATVLNEIMGWFPYILSIIQIVIGTILVLNSLLKNKQSK</sequence>
<feature type="transmembrane region" description="Helical" evidence="1">
    <location>
        <begin position="12"/>
        <end position="32"/>
    </location>
</feature>
<keyword evidence="1" id="KW-1133">Transmembrane helix</keyword>
<keyword evidence="3" id="KW-1185">Reference proteome</keyword>
<name>A0ABU6KG72_9BACI</name>
<dbReference type="RefSeq" id="WP_327607882.1">
    <property type="nucleotide sequence ID" value="NZ_JARZFX010000005.1"/>
</dbReference>
<feature type="transmembrane region" description="Helical" evidence="1">
    <location>
        <begin position="52"/>
        <end position="77"/>
    </location>
</feature>
<protein>
    <submittedName>
        <fullName evidence="2">Uncharacterized protein</fullName>
    </submittedName>
</protein>